<evidence type="ECO:0000313" key="2">
    <source>
        <dbReference type="EMBL" id="KDS25818.1"/>
    </source>
</evidence>
<feature type="transmembrane region" description="Helical" evidence="1">
    <location>
        <begin position="20"/>
        <end position="39"/>
    </location>
</feature>
<comment type="caution">
    <text evidence="2">The sequence shown here is derived from an EMBL/GenBank/DDBJ whole genome shotgun (WGS) entry which is preliminary data.</text>
</comment>
<organism evidence="2 4">
    <name type="scientific">Phocaeicola vulgatus str. 3775 SL</name>
    <name type="common">B</name>
    <name type="synonym">iv</name>
    <dbReference type="NCBI Taxonomy" id="1339350"/>
    <lineage>
        <taxon>Bacteria</taxon>
        <taxon>Pseudomonadati</taxon>
        <taxon>Bacteroidota</taxon>
        <taxon>Bacteroidia</taxon>
        <taxon>Bacteroidales</taxon>
        <taxon>Bacteroidaceae</taxon>
        <taxon>Phocaeicola</taxon>
    </lineage>
</organism>
<accession>A0A078QS13</accession>
<evidence type="ECO:0000313" key="3">
    <source>
        <dbReference type="EMBL" id="KDS32602.1"/>
    </source>
</evidence>
<keyword evidence="1" id="KW-0812">Transmembrane</keyword>
<sequence length="41" mass="4785">MNEAARFNPVIYNITVYFDIIGYGGYGFITYIKFVFTHLQS</sequence>
<dbReference type="EMBL" id="JNHI01000003">
    <property type="protein sequence ID" value="KDS32602.1"/>
    <property type="molecule type" value="Genomic_DNA"/>
</dbReference>
<evidence type="ECO:0000313" key="4">
    <source>
        <dbReference type="Proteomes" id="UP000028134"/>
    </source>
</evidence>
<proteinExistence type="predicted"/>
<protein>
    <submittedName>
        <fullName evidence="2">Putative membrane protein</fullName>
    </submittedName>
</protein>
<evidence type="ECO:0000256" key="1">
    <source>
        <dbReference type="SAM" id="Phobius"/>
    </source>
</evidence>
<name>A0A078QS13_PHOVU</name>
<gene>
    <name evidence="3" type="ORF">M097_0804</name>
    <name evidence="2" type="ORF">M097_4332</name>
</gene>
<dbReference type="AlphaFoldDB" id="A0A078QS13"/>
<dbReference type="PATRIC" id="fig|1339350.3.peg.4126"/>
<keyword evidence="1" id="KW-0472">Membrane</keyword>
<reference evidence="2 4" key="1">
    <citation type="submission" date="2014-04" db="EMBL/GenBank/DDBJ databases">
        <authorList>
            <person name="Sears C."/>
            <person name="Carroll K."/>
            <person name="Sack B.R."/>
            <person name="Qadri F."/>
            <person name="Myers L.L."/>
            <person name="Chung G.-T."/>
            <person name="Escheverria P."/>
            <person name="Fraser C.M."/>
            <person name="Sadzewicz L."/>
            <person name="Shefchek K.A."/>
            <person name="Tallon L."/>
            <person name="Das S.P."/>
            <person name="Daugherty S."/>
            <person name="Mongodin E.F."/>
        </authorList>
    </citation>
    <scope>NUCLEOTIDE SEQUENCE [LARGE SCALE GENOMIC DNA]</scope>
    <source>
        <strain evidence="2">3775 SL</strain>
        <strain evidence="4">3775 SL(B) 10 (iv)</strain>
    </source>
</reference>
<dbReference type="Proteomes" id="UP000028134">
    <property type="component" value="Unassembled WGS sequence"/>
</dbReference>
<keyword evidence="1" id="KW-1133">Transmembrane helix</keyword>
<dbReference type="EMBL" id="JNHI01000052">
    <property type="protein sequence ID" value="KDS25818.1"/>
    <property type="molecule type" value="Genomic_DNA"/>
</dbReference>